<dbReference type="OrthoDB" id="2019753at2759"/>
<sequence length="94" mass="10545">TENVGLINKYQEDVLDDVMRLSKWVVEVDSSSIHGVVHERLLAVYICAWRGGDAERQLWEMKLLGKEAKGDIYGILLAICASQKEVSSIARLLT</sequence>
<protein>
    <recommendedName>
        <fullName evidence="3">Pentatricopeptide repeat-containing protein</fullName>
    </recommendedName>
</protein>
<organism evidence="1 2">
    <name type="scientific">Olea europaea subsp. europaea</name>
    <dbReference type="NCBI Taxonomy" id="158383"/>
    <lineage>
        <taxon>Eukaryota</taxon>
        <taxon>Viridiplantae</taxon>
        <taxon>Streptophyta</taxon>
        <taxon>Embryophyta</taxon>
        <taxon>Tracheophyta</taxon>
        <taxon>Spermatophyta</taxon>
        <taxon>Magnoliopsida</taxon>
        <taxon>eudicotyledons</taxon>
        <taxon>Gunneridae</taxon>
        <taxon>Pentapetalae</taxon>
        <taxon>asterids</taxon>
        <taxon>lamiids</taxon>
        <taxon>Lamiales</taxon>
        <taxon>Oleaceae</taxon>
        <taxon>Oleeae</taxon>
        <taxon>Olea</taxon>
    </lineage>
</organism>
<proteinExistence type="predicted"/>
<name>A0A8S0R335_OLEEU</name>
<comment type="caution">
    <text evidence="1">The sequence shown here is derived from an EMBL/GenBank/DDBJ whole genome shotgun (WGS) entry which is preliminary data.</text>
</comment>
<dbReference type="AlphaFoldDB" id="A0A8S0R335"/>
<evidence type="ECO:0000313" key="1">
    <source>
        <dbReference type="EMBL" id="CAA2973326.1"/>
    </source>
</evidence>
<gene>
    <name evidence="1" type="ORF">OLEA9_A073534</name>
</gene>
<accession>A0A8S0R335</accession>
<reference evidence="1 2" key="1">
    <citation type="submission" date="2019-12" db="EMBL/GenBank/DDBJ databases">
        <authorList>
            <person name="Alioto T."/>
            <person name="Alioto T."/>
            <person name="Gomez Garrido J."/>
        </authorList>
    </citation>
    <scope>NUCLEOTIDE SEQUENCE [LARGE SCALE GENOMIC DNA]</scope>
</reference>
<dbReference type="PANTHER" id="PTHR47880">
    <property type="entry name" value="OS05G0353300 PROTEIN"/>
    <property type="match status" value="1"/>
</dbReference>
<dbReference type="EMBL" id="CACTIH010002098">
    <property type="protein sequence ID" value="CAA2973326.1"/>
    <property type="molecule type" value="Genomic_DNA"/>
</dbReference>
<dbReference type="Gramene" id="OE9A073534T1">
    <property type="protein sequence ID" value="OE9A073534C1"/>
    <property type="gene ID" value="OE9A073534"/>
</dbReference>
<keyword evidence="2" id="KW-1185">Reference proteome</keyword>
<dbReference type="Proteomes" id="UP000594638">
    <property type="component" value="Unassembled WGS sequence"/>
</dbReference>
<feature type="non-terminal residue" evidence="1">
    <location>
        <position position="1"/>
    </location>
</feature>
<evidence type="ECO:0008006" key="3">
    <source>
        <dbReference type="Google" id="ProtNLM"/>
    </source>
</evidence>
<evidence type="ECO:0000313" key="2">
    <source>
        <dbReference type="Proteomes" id="UP000594638"/>
    </source>
</evidence>
<dbReference type="PANTHER" id="PTHR47880:SF1">
    <property type="entry name" value="OS05G0353300 PROTEIN"/>
    <property type="match status" value="1"/>
</dbReference>